<proteinExistence type="inferred from homology"/>
<evidence type="ECO:0000313" key="13">
    <source>
        <dbReference type="EMBL" id="BEQ13020.1"/>
    </source>
</evidence>
<gene>
    <name evidence="13" type="ORF">FAK_00860</name>
</gene>
<evidence type="ECO:0000256" key="4">
    <source>
        <dbReference type="ARBA" id="ARBA00022490"/>
    </source>
</evidence>
<evidence type="ECO:0000256" key="8">
    <source>
        <dbReference type="ARBA" id="ARBA00022741"/>
    </source>
</evidence>
<evidence type="ECO:0000256" key="9">
    <source>
        <dbReference type="ARBA" id="ARBA00022840"/>
    </source>
</evidence>
<keyword evidence="4" id="KW-0963">Cytoplasm</keyword>
<dbReference type="EMBL" id="AP028679">
    <property type="protein sequence ID" value="BEQ13020.1"/>
    <property type="molecule type" value="Genomic_DNA"/>
</dbReference>
<dbReference type="RefSeq" id="WP_338604195.1">
    <property type="nucleotide sequence ID" value="NZ_AP028679.1"/>
</dbReference>
<keyword evidence="8" id="KW-0547">Nucleotide-binding</keyword>
<reference evidence="14" key="1">
    <citation type="journal article" date="2023" name="Arch. Microbiol.">
        <title>Desulfoferula mesophilus gen. nov. sp. nov., a mesophilic sulfate-reducing bacterium isolated from a brackish lake sediment.</title>
        <authorList>
            <person name="Watanabe T."/>
            <person name="Yabe T."/>
            <person name="Tsuji J.M."/>
            <person name="Fukui M."/>
        </authorList>
    </citation>
    <scope>NUCLEOTIDE SEQUENCE [LARGE SCALE GENOMIC DNA]</scope>
    <source>
        <strain evidence="14">12FAK</strain>
    </source>
</reference>
<dbReference type="SUPFAM" id="SSF55821">
    <property type="entry name" value="YrdC/RibB"/>
    <property type="match status" value="1"/>
</dbReference>
<evidence type="ECO:0000256" key="3">
    <source>
        <dbReference type="ARBA" id="ARBA00012584"/>
    </source>
</evidence>
<evidence type="ECO:0000256" key="5">
    <source>
        <dbReference type="ARBA" id="ARBA00022679"/>
    </source>
</evidence>
<dbReference type="Pfam" id="PF01300">
    <property type="entry name" value="Sua5_yciO_yrdC"/>
    <property type="match status" value="1"/>
</dbReference>
<dbReference type="GO" id="GO:0005524">
    <property type="term" value="F:ATP binding"/>
    <property type="evidence" value="ECO:0007669"/>
    <property type="project" value="UniProtKB-KW"/>
</dbReference>
<keyword evidence="5" id="KW-0808">Transferase</keyword>
<dbReference type="GO" id="GO:0008033">
    <property type="term" value="P:tRNA processing"/>
    <property type="evidence" value="ECO:0007669"/>
    <property type="project" value="UniProtKB-KW"/>
</dbReference>
<dbReference type="GO" id="GO:0006450">
    <property type="term" value="P:regulation of translational fidelity"/>
    <property type="evidence" value="ECO:0007669"/>
    <property type="project" value="TreeGrafter"/>
</dbReference>
<evidence type="ECO:0000256" key="6">
    <source>
        <dbReference type="ARBA" id="ARBA00022694"/>
    </source>
</evidence>
<keyword evidence="7" id="KW-0548">Nucleotidyltransferase</keyword>
<evidence type="ECO:0000256" key="1">
    <source>
        <dbReference type="ARBA" id="ARBA00004496"/>
    </source>
</evidence>
<feature type="domain" description="YrdC-like" evidence="12">
    <location>
        <begin position="15"/>
        <end position="200"/>
    </location>
</feature>
<dbReference type="PANTHER" id="PTHR17490">
    <property type="entry name" value="SUA5"/>
    <property type="match status" value="1"/>
</dbReference>
<dbReference type="InterPro" id="IPR050156">
    <property type="entry name" value="TC-AMP_synthase_SUA5"/>
</dbReference>
<comment type="subcellular location">
    <subcellularLocation>
        <location evidence="1">Cytoplasm</location>
    </subcellularLocation>
</comment>
<evidence type="ECO:0000256" key="7">
    <source>
        <dbReference type="ARBA" id="ARBA00022695"/>
    </source>
</evidence>
<dbReference type="KEGG" id="dmp:FAK_00860"/>
<dbReference type="InterPro" id="IPR006070">
    <property type="entry name" value="Sua5-like_dom"/>
</dbReference>
<keyword evidence="9" id="KW-0067">ATP-binding</keyword>
<dbReference type="GO" id="GO:0061710">
    <property type="term" value="F:L-threonylcarbamoyladenylate synthase"/>
    <property type="evidence" value="ECO:0007669"/>
    <property type="project" value="UniProtKB-EC"/>
</dbReference>
<protein>
    <recommendedName>
        <fullName evidence="10">L-threonylcarbamoyladenylate synthase</fullName>
        <ecNumber evidence="3">2.7.7.87</ecNumber>
    </recommendedName>
    <alternativeName>
        <fullName evidence="10">L-threonylcarbamoyladenylate synthase</fullName>
    </alternativeName>
</protein>
<dbReference type="PROSITE" id="PS51163">
    <property type="entry name" value="YRDC"/>
    <property type="match status" value="1"/>
</dbReference>
<dbReference type="Gene3D" id="3.90.870.10">
    <property type="entry name" value="DHBP synthase"/>
    <property type="match status" value="1"/>
</dbReference>
<evidence type="ECO:0000256" key="11">
    <source>
        <dbReference type="ARBA" id="ARBA00048366"/>
    </source>
</evidence>
<comment type="similarity">
    <text evidence="2">Belongs to the SUA5 family.</text>
</comment>
<dbReference type="PANTHER" id="PTHR17490:SF16">
    <property type="entry name" value="THREONYLCARBAMOYL-AMP SYNTHASE"/>
    <property type="match status" value="1"/>
</dbReference>
<evidence type="ECO:0000259" key="12">
    <source>
        <dbReference type="PROSITE" id="PS51163"/>
    </source>
</evidence>
<evidence type="ECO:0000256" key="10">
    <source>
        <dbReference type="ARBA" id="ARBA00029774"/>
    </source>
</evidence>
<keyword evidence="6" id="KW-0819">tRNA processing</keyword>
<dbReference type="GO" id="GO:0003725">
    <property type="term" value="F:double-stranded RNA binding"/>
    <property type="evidence" value="ECO:0007669"/>
    <property type="project" value="InterPro"/>
</dbReference>
<dbReference type="AlphaFoldDB" id="A0AAU9E7V8"/>
<dbReference type="NCBIfam" id="TIGR00057">
    <property type="entry name" value="L-threonylcarbamoyladenylate synthase"/>
    <property type="match status" value="1"/>
</dbReference>
<dbReference type="EC" id="2.7.7.87" evidence="3"/>
<comment type="catalytic activity">
    <reaction evidence="11">
        <text>L-threonine + hydrogencarbonate + ATP = L-threonylcarbamoyladenylate + diphosphate + H2O</text>
        <dbReference type="Rhea" id="RHEA:36407"/>
        <dbReference type="ChEBI" id="CHEBI:15377"/>
        <dbReference type="ChEBI" id="CHEBI:17544"/>
        <dbReference type="ChEBI" id="CHEBI:30616"/>
        <dbReference type="ChEBI" id="CHEBI:33019"/>
        <dbReference type="ChEBI" id="CHEBI:57926"/>
        <dbReference type="ChEBI" id="CHEBI:73682"/>
        <dbReference type="EC" id="2.7.7.87"/>
    </reaction>
</comment>
<name>A0AAU9E7V8_9BACT</name>
<keyword evidence="14" id="KW-1185">Reference proteome</keyword>
<accession>A0AAU9E7V8</accession>
<dbReference type="Proteomes" id="UP001366166">
    <property type="component" value="Chromosome"/>
</dbReference>
<dbReference type="GO" id="GO:0005737">
    <property type="term" value="C:cytoplasm"/>
    <property type="evidence" value="ECO:0007669"/>
    <property type="project" value="UniProtKB-SubCell"/>
</dbReference>
<dbReference type="GO" id="GO:0000049">
    <property type="term" value="F:tRNA binding"/>
    <property type="evidence" value="ECO:0007669"/>
    <property type="project" value="TreeGrafter"/>
</dbReference>
<evidence type="ECO:0000256" key="2">
    <source>
        <dbReference type="ARBA" id="ARBA00007663"/>
    </source>
</evidence>
<evidence type="ECO:0000313" key="14">
    <source>
        <dbReference type="Proteomes" id="UP001366166"/>
    </source>
</evidence>
<sequence length="202" mass="20830">MSALVLALDPEQPSPVFLNWAAQELADGGLVIYPTETLYAVAADAANPQALERLAGLKGREPDKPFGLIISHPRETEALAAEITPTACELMARHWPGPLTIILEAKPGLHPSLVQRGGVAMRCSPHPVAQGLAQALGRAITATSANLSGQPAPDRAGDLDQSLVDGCAVLLDAGPTPGGPASTVVDARQDPPVVLRQGAIAI</sequence>
<organism evidence="13 14">
    <name type="scientific">Desulfoferula mesophila</name>
    <dbReference type="NCBI Taxonomy" id="3058419"/>
    <lineage>
        <taxon>Bacteria</taxon>
        <taxon>Pseudomonadati</taxon>
        <taxon>Thermodesulfobacteriota</taxon>
        <taxon>Desulfarculia</taxon>
        <taxon>Desulfarculales</taxon>
        <taxon>Desulfarculaceae</taxon>
        <taxon>Desulfoferula</taxon>
    </lineage>
</organism>
<dbReference type="InterPro" id="IPR017945">
    <property type="entry name" value="DHBP_synth_RibB-like_a/b_dom"/>
</dbReference>